<name>A0A934IQ28_9HYPH</name>
<proteinExistence type="inferred from homology"/>
<dbReference type="Pfam" id="PF01288">
    <property type="entry name" value="HPPK"/>
    <property type="match status" value="1"/>
</dbReference>
<dbReference type="PANTHER" id="PTHR43071">
    <property type="entry name" value="2-AMINO-4-HYDROXY-6-HYDROXYMETHYLDIHYDROPTERIDINE PYROPHOSPHOKINASE"/>
    <property type="match status" value="1"/>
</dbReference>
<keyword evidence="9" id="KW-0289">Folate biosynthesis</keyword>
<accession>A0A934IQ28</accession>
<dbReference type="GO" id="GO:0046656">
    <property type="term" value="P:folic acid biosynthetic process"/>
    <property type="evidence" value="ECO:0007669"/>
    <property type="project" value="UniProtKB-KW"/>
</dbReference>
<evidence type="ECO:0000256" key="3">
    <source>
        <dbReference type="ARBA" id="ARBA00013253"/>
    </source>
</evidence>
<dbReference type="EC" id="2.7.6.3" evidence="3"/>
<evidence type="ECO:0000256" key="8">
    <source>
        <dbReference type="ARBA" id="ARBA00022840"/>
    </source>
</evidence>
<dbReference type="InterPro" id="IPR035907">
    <property type="entry name" value="Hppk_sf"/>
</dbReference>
<keyword evidence="7" id="KW-0418">Kinase</keyword>
<evidence type="ECO:0000256" key="2">
    <source>
        <dbReference type="ARBA" id="ARBA00005810"/>
    </source>
</evidence>
<evidence type="ECO:0000256" key="4">
    <source>
        <dbReference type="ARBA" id="ARBA00016218"/>
    </source>
</evidence>
<comment type="function">
    <text evidence="10">Catalyzes the transfer of pyrophosphate from adenosine triphosphate (ATP) to 6-hydroxymethyl-7,8-dihydropterin, an enzymatic step in folate biosynthesis pathway.</text>
</comment>
<evidence type="ECO:0000256" key="9">
    <source>
        <dbReference type="ARBA" id="ARBA00022909"/>
    </source>
</evidence>
<keyword evidence="15" id="KW-1185">Reference proteome</keyword>
<evidence type="ECO:0000256" key="10">
    <source>
        <dbReference type="ARBA" id="ARBA00029409"/>
    </source>
</evidence>
<sequence length="161" mass="17427">MPCPARAYLALGSNLGDRDALLDGAIARLDAHPDIAVVERSSRHETPALLPEGAPPDWDIPYLNQVISIDTTCAPAVLLAATQQIEADLGRRAAPRWAPRYIDIDILAYGDRVIQAPGIEIPHAGVPSRLFVLAPWAEIAPHWRHPIDGRTVAELLAARST</sequence>
<dbReference type="EMBL" id="JAEKJA010000009">
    <property type="protein sequence ID" value="MBJ3776528.1"/>
    <property type="molecule type" value="Genomic_DNA"/>
</dbReference>
<dbReference type="Gene3D" id="3.30.70.560">
    <property type="entry name" value="7,8-Dihydro-6-hydroxymethylpterin-pyrophosphokinase HPPK"/>
    <property type="match status" value="1"/>
</dbReference>
<comment type="similarity">
    <text evidence="2">Belongs to the HPPK family.</text>
</comment>
<evidence type="ECO:0000256" key="7">
    <source>
        <dbReference type="ARBA" id="ARBA00022777"/>
    </source>
</evidence>
<dbReference type="GO" id="GO:0005524">
    <property type="term" value="F:ATP binding"/>
    <property type="evidence" value="ECO:0007669"/>
    <property type="project" value="UniProtKB-KW"/>
</dbReference>
<protein>
    <recommendedName>
        <fullName evidence="4">2-amino-4-hydroxy-6-hydroxymethyldihydropteridine pyrophosphokinase</fullName>
        <ecNumber evidence="3">2.7.6.3</ecNumber>
    </recommendedName>
    <alternativeName>
        <fullName evidence="11">6-hydroxymethyl-7,8-dihydropterin pyrophosphokinase</fullName>
    </alternativeName>
    <alternativeName>
        <fullName evidence="12">7,8-dihydro-6-hydroxymethylpterin-pyrophosphokinase</fullName>
    </alternativeName>
</protein>
<evidence type="ECO:0000259" key="13">
    <source>
        <dbReference type="PROSITE" id="PS00794"/>
    </source>
</evidence>
<dbReference type="NCBIfam" id="TIGR01498">
    <property type="entry name" value="folK"/>
    <property type="match status" value="1"/>
</dbReference>
<dbReference type="AlphaFoldDB" id="A0A934IQ28"/>
<dbReference type="GO" id="GO:0003848">
    <property type="term" value="F:2-amino-4-hydroxy-6-hydroxymethyldihydropteridine diphosphokinase activity"/>
    <property type="evidence" value="ECO:0007669"/>
    <property type="project" value="UniProtKB-EC"/>
</dbReference>
<dbReference type="CDD" id="cd00483">
    <property type="entry name" value="HPPK"/>
    <property type="match status" value="1"/>
</dbReference>
<keyword evidence="8" id="KW-0067">ATP-binding</keyword>
<organism evidence="14 15">
    <name type="scientific">Acuticoccus mangrovi</name>
    <dbReference type="NCBI Taxonomy" id="2796142"/>
    <lineage>
        <taxon>Bacteria</taxon>
        <taxon>Pseudomonadati</taxon>
        <taxon>Pseudomonadota</taxon>
        <taxon>Alphaproteobacteria</taxon>
        <taxon>Hyphomicrobiales</taxon>
        <taxon>Amorphaceae</taxon>
        <taxon>Acuticoccus</taxon>
    </lineage>
</organism>
<dbReference type="RefSeq" id="WP_198882423.1">
    <property type="nucleotide sequence ID" value="NZ_JAEKJA010000009.1"/>
</dbReference>
<evidence type="ECO:0000256" key="5">
    <source>
        <dbReference type="ARBA" id="ARBA00022679"/>
    </source>
</evidence>
<feature type="domain" description="7,8-dihydro-6-hydroxymethylpterin-pyrophosphokinase" evidence="13">
    <location>
        <begin position="96"/>
        <end position="107"/>
    </location>
</feature>
<evidence type="ECO:0000256" key="11">
    <source>
        <dbReference type="ARBA" id="ARBA00029766"/>
    </source>
</evidence>
<evidence type="ECO:0000256" key="6">
    <source>
        <dbReference type="ARBA" id="ARBA00022741"/>
    </source>
</evidence>
<dbReference type="PROSITE" id="PS00794">
    <property type="entry name" value="HPPK"/>
    <property type="match status" value="1"/>
</dbReference>
<dbReference type="Proteomes" id="UP000609531">
    <property type="component" value="Unassembled WGS sequence"/>
</dbReference>
<dbReference type="GO" id="GO:0016301">
    <property type="term" value="F:kinase activity"/>
    <property type="evidence" value="ECO:0007669"/>
    <property type="project" value="UniProtKB-KW"/>
</dbReference>
<dbReference type="PANTHER" id="PTHR43071:SF1">
    <property type="entry name" value="2-AMINO-4-HYDROXY-6-HYDROXYMETHYLDIHYDROPTERIDINE PYROPHOSPHOKINASE"/>
    <property type="match status" value="1"/>
</dbReference>
<comment type="caution">
    <text evidence="14">The sequence shown here is derived from an EMBL/GenBank/DDBJ whole genome shotgun (WGS) entry which is preliminary data.</text>
</comment>
<comment type="pathway">
    <text evidence="1">Cofactor biosynthesis; tetrahydrofolate biosynthesis; 2-amino-4-hydroxy-6-hydroxymethyl-7,8-dihydropteridine diphosphate from 7,8-dihydroneopterin triphosphate: step 4/4.</text>
</comment>
<gene>
    <name evidence="14" type="primary">folK</name>
    <name evidence="14" type="ORF">JCR33_12550</name>
</gene>
<evidence type="ECO:0000256" key="1">
    <source>
        <dbReference type="ARBA" id="ARBA00005051"/>
    </source>
</evidence>
<keyword evidence="6" id="KW-0547">Nucleotide-binding</keyword>
<dbReference type="InterPro" id="IPR000550">
    <property type="entry name" value="Hppk"/>
</dbReference>
<keyword evidence="5 14" id="KW-0808">Transferase</keyword>
<dbReference type="SUPFAM" id="SSF55083">
    <property type="entry name" value="6-hydroxymethyl-7,8-dihydropterin pyrophosphokinase, HPPK"/>
    <property type="match status" value="1"/>
</dbReference>
<evidence type="ECO:0000313" key="14">
    <source>
        <dbReference type="EMBL" id="MBJ3776528.1"/>
    </source>
</evidence>
<evidence type="ECO:0000313" key="15">
    <source>
        <dbReference type="Proteomes" id="UP000609531"/>
    </source>
</evidence>
<evidence type="ECO:0000256" key="12">
    <source>
        <dbReference type="ARBA" id="ARBA00033413"/>
    </source>
</evidence>
<reference evidence="14" key="1">
    <citation type="submission" date="2020-12" db="EMBL/GenBank/DDBJ databases">
        <title>Bacterial taxonomy.</title>
        <authorList>
            <person name="Pan X."/>
        </authorList>
    </citation>
    <scope>NUCLEOTIDE SEQUENCE</scope>
    <source>
        <strain evidence="14">B2012</strain>
    </source>
</reference>